<name>A0A812DR65_ACAPH</name>
<dbReference type="EMBL" id="CAHIKZ030004302">
    <property type="protein sequence ID" value="CAE1309457.1"/>
    <property type="molecule type" value="Genomic_DNA"/>
</dbReference>
<evidence type="ECO:0000313" key="2">
    <source>
        <dbReference type="EMBL" id="CAE1309457.1"/>
    </source>
</evidence>
<keyword evidence="1" id="KW-0812">Transmembrane</keyword>
<feature type="transmembrane region" description="Helical" evidence="1">
    <location>
        <begin position="6"/>
        <end position="26"/>
    </location>
</feature>
<proteinExistence type="predicted"/>
<organism evidence="2 3">
    <name type="scientific">Acanthosepion pharaonis</name>
    <name type="common">Pharaoh cuttlefish</name>
    <name type="synonym">Sepia pharaonis</name>
    <dbReference type="NCBI Taxonomy" id="158019"/>
    <lineage>
        <taxon>Eukaryota</taxon>
        <taxon>Metazoa</taxon>
        <taxon>Spiralia</taxon>
        <taxon>Lophotrochozoa</taxon>
        <taxon>Mollusca</taxon>
        <taxon>Cephalopoda</taxon>
        <taxon>Coleoidea</taxon>
        <taxon>Decapodiformes</taxon>
        <taxon>Sepiida</taxon>
        <taxon>Sepiina</taxon>
        <taxon>Sepiidae</taxon>
        <taxon>Acanthosepion</taxon>
    </lineage>
</organism>
<feature type="transmembrane region" description="Helical" evidence="1">
    <location>
        <begin position="77"/>
        <end position="96"/>
    </location>
</feature>
<keyword evidence="1" id="KW-0472">Membrane</keyword>
<reference evidence="2" key="1">
    <citation type="submission" date="2021-01" db="EMBL/GenBank/DDBJ databases">
        <authorList>
            <person name="Li R."/>
            <person name="Bekaert M."/>
        </authorList>
    </citation>
    <scope>NUCLEOTIDE SEQUENCE</scope>
    <source>
        <strain evidence="2">Farmed</strain>
    </source>
</reference>
<keyword evidence="3" id="KW-1185">Reference proteome</keyword>
<dbReference type="AlphaFoldDB" id="A0A812DR65"/>
<feature type="transmembrane region" description="Helical" evidence="1">
    <location>
        <begin position="177"/>
        <end position="197"/>
    </location>
</feature>
<feature type="transmembrane region" description="Helical" evidence="1">
    <location>
        <begin position="33"/>
        <end position="53"/>
    </location>
</feature>
<gene>
    <name evidence="2" type="ORF">SPHA_61151</name>
</gene>
<sequence length="235" mass="27642">MAIIFLTLHFHLENSLIFIYSLLSFFPTNPPFFFLLNIISYFLLYSCSLSIYYTHTHSGSSTTHSLISFYHTLSHNYTIYSLHLLCLFAIAFDLSSTHYPLSLFHTLSESSTTHSHFRFLHILLFFCYLHTLCLPSVYNPRTLLLSLSLSPSLFLSLSLSLRQSLEIGYSYGCTQELFFHSFSSFTFFFLNLLVYVYMHALFFVLFGLIYSFVFFYFFVHFSSFIFYFICSFSFC</sequence>
<protein>
    <submittedName>
        <fullName evidence="2">Uncharacterized protein</fullName>
    </submittedName>
</protein>
<evidence type="ECO:0000313" key="3">
    <source>
        <dbReference type="Proteomes" id="UP000597762"/>
    </source>
</evidence>
<dbReference type="Proteomes" id="UP000597762">
    <property type="component" value="Unassembled WGS sequence"/>
</dbReference>
<feature type="transmembrane region" description="Helical" evidence="1">
    <location>
        <begin position="117"/>
        <end position="138"/>
    </location>
</feature>
<keyword evidence="1" id="KW-1133">Transmembrane helix</keyword>
<feature type="transmembrane region" description="Helical" evidence="1">
    <location>
        <begin position="144"/>
        <end position="165"/>
    </location>
</feature>
<feature type="transmembrane region" description="Helical" evidence="1">
    <location>
        <begin position="203"/>
        <end position="229"/>
    </location>
</feature>
<evidence type="ECO:0000256" key="1">
    <source>
        <dbReference type="SAM" id="Phobius"/>
    </source>
</evidence>
<comment type="caution">
    <text evidence="2">The sequence shown here is derived from an EMBL/GenBank/DDBJ whole genome shotgun (WGS) entry which is preliminary data.</text>
</comment>
<accession>A0A812DR65</accession>